<accession>A0ABW6PWC9</accession>
<evidence type="ECO:0000313" key="1">
    <source>
        <dbReference type="EMBL" id="MFF0546493.1"/>
    </source>
</evidence>
<name>A0ABW6PWC9_9NOCA</name>
<comment type="caution">
    <text evidence="1">The sequence shown here is derived from an EMBL/GenBank/DDBJ whole genome shotgun (WGS) entry which is preliminary data.</text>
</comment>
<dbReference type="EMBL" id="JBIAMX010000021">
    <property type="protein sequence ID" value="MFF0546493.1"/>
    <property type="molecule type" value="Genomic_DNA"/>
</dbReference>
<dbReference type="RefSeq" id="WP_387702835.1">
    <property type="nucleotide sequence ID" value="NZ_JBIAMX010000021.1"/>
</dbReference>
<evidence type="ECO:0000313" key="2">
    <source>
        <dbReference type="Proteomes" id="UP001601444"/>
    </source>
</evidence>
<dbReference type="Proteomes" id="UP001601444">
    <property type="component" value="Unassembled WGS sequence"/>
</dbReference>
<keyword evidence="2" id="KW-1185">Reference proteome</keyword>
<evidence type="ECO:0008006" key="3">
    <source>
        <dbReference type="Google" id="ProtNLM"/>
    </source>
</evidence>
<reference evidence="1 2" key="1">
    <citation type="submission" date="2024-10" db="EMBL/GenBank/DDBJ databases">
        <title>The Natural Products Discovery Center: Release of the First 8490 Sequenced Strains for Exploring Actinobacteria Biosynthetic Diversity.</title>
        <authorList>
            <person name="Kalkreuter E."/>
            <person name="Kautsar S.A."/>
            <person name="Yang D."/>
            <person name="Bader C.D."/>
            <person name="Teijaro C.N."/>
            <person name="Fluegel L."/>
            <person name="Davis C.M."/>
            <person name="Simpson J.R."/>
            <person name="Lauterbach L."/>
            <person name="Steele A.D."/>
            <person name="Gui C."/>
            <person name="Meng S."/>
            <person name="Li G."/>
            <person name="Viehrig K."/>
            <person name="Ye F."/>
            <person name="Su P."/>
            <person name="Kiefer A.F."/>
            <person name="Nichols A."/>
            <person name="Cepeda A.J."/>
            <person name="Yan W."/>
            <person name="Fan B."/>
            <person name="Jiang Y."/>
            <person name="Adhikari A."/>
            <person name="Zheng C.-J."/>
            <person name="Schuster L."/>
            <person name="Cowan T.M."/>
            <person name="Smanski M.J."/>
            <person name="Chevrette M.G."/>
            <person name="De Carvalho L.P.S."/>
            <person name="Shen B."/>
        </authorList>
    </citation>
    <scope>NUCLEOTIDE SEQUENCE [LARGE SCALE GENOMIC DNA]</scope>
    <source>
        <strain evidence="1 2">NPDC004045</strain>
    </source>
</reference>
<protein>
    <recommendedName>
        <fullName evidence="3">Transcriptional regulator</fullName>
    </recommendedName>
</protein>
<gene>
    <name evidence="1" type="ORF">ACFYTF_27020</name>
</gene>
<proteinExistence type="predicted"/>
<sequence length="272" mass="29619">MLSALQNQAASLHTMLTRQADHGGTPSTAWHRSYDNRAAQHHALTTAAVAGGVPMEWIDHVRERGQKGLRWRAGAFLRPAEPVDRDTLLHRLDGEVCVLAVGIGVHAHYRDRDPVRAASERGTTHAVERNLRLASQRLGLLAGLLQLDTAEADKLWGGTRLLDIAATATAHLPVTDLRERWRDMADTDITLARREATALADAGITPVTGVPDPEHLTNMVVDHALRHRHLGAAIDDAIATAQLSTLARIDHEPELPDLPPIRQLDFGTGQGP</sequence>
<organism evidence="1 2">
    <name type="scientific">Nocardia thailandica</name>
    <dbReference type="NCBI Taxonomy" id="257275"/>
    <lineage>
        <taxon>Bacteria</taxon>
        <taxon>Bacillati</taxon>
        <taxon>Actinomycetota</taxon>
        <taxon>Actinomycetes</taxon>
        <taxon>Mycobacteriales</taxon>
        <taxon>Nocardiaceae</taxon>
        <taxon>Nocardia</taxon>
    </lineage>
</organism>